<evidence type="ECO:0000256" key="9">
    <source>
        <dbReference type="RuleBase" id="RU003719"/>
    </source>
</evidence>
<comment type="caution">
    <text evidence="12">The sequence shown here is derived from an EMBL/GenBank/DDBJ whole genome shotgun (WGS) entry which is preliminary data.</text>
</comment>
<dbReference type="GO" id="GO:0051287">
    <property type="term" value="F:NAD binding"/>
    <property type="evidence" value="ECO:0007669"/>
    <property type="project" value="InterPro"/>
</dbReference>
<evidence type="ECO:0000256" key="7">
    <source>
        <dbReference type="ARBA" id="ARBA00066674"/>
    </source>
</evidence>
<evidence type="ECO:0000256" key="2">
    <source>
        <dbReference type="ARBA" id="ARBA00051801"/>
    </source>
</evidence>
<comment type="catalytic activity">
    <reaction evidence="3">
        <text>(R)-glycerate + NADP(+) = 3-hydroxypyruvate + NADPH + H(+)</text>
        <dbReference type="Rhea" id="RHEA:18657"/>
        <dbReference type="ChEBI" id="CHEBI:15378"/>
        <dbReference type="ChEBI" id="CHEBI:16659"/>
        <dbReference type="ChEBI" id="CHEBI:17180"/>
        <dbReference type="ChEBI" id="CHEBI:57783"/>
        <dbReference type="ChEBI" id="CHEBI:58349"/>
        <dbReference type="EC" id="1.1.1.81"/>
    </reaction>
</comment>
<gene>
    <name evidence="12" type="primary">yvcT</name>
    <name evidence="12" type="ORF">GCM10010918_01470</name>
</gene>
<comment type="similarity">
    <text evidence="5">Belongs to the D-isomer specific 2-hydroxyacid dehydrogenase family. GhrB subfamily.</text>
</comment>
<dbReference type="FunFam" id="3.40.50.720:FF:000026">
    <property type="entry name" value="Glyoxylate/hydroxypyruvate reductase B"/>
    <property type="match status" value="1"/>
</dbReference>
<proteinExistence type="inferred from homology"/>
<evidence type="ECO:0000256" key="5">
    <source>
        <dbReference type="ARBA" id="ARBA00061278"/>
    </source>
</evidence>
<dbReference type="SUPFAM" id="SSF52283">
    <property type="entry name" value="Formate/glycerate dehydrogenase catalytic domain-like"/>
    <property type="match status" value="1"/>
</dbReference>
<feature type="domain" description="D-isomer specific 2-hydroxyacid dehydrogenase catalytic" evidence="10">
    <location>
        <begin position="5"/>
        <end position="318"/>
    </location>
</feature>
<evidence type="ECO:0000259" key="11">
    <source>
        <dbReference type="Pfam" id="PF02826"/>
    </source>
</evidence>
<organism evidence="12 13">
    <name type="scientific">Paenibacillus radicis</name>
    <name type="common">ex Gao et al. 2016</name>
    <dbReference type="NCBI Taxonomy" id="1737354"/>
    <lineage>
        <taxon>Bacteria</taxon>
        <taxon>Bacillati</taxon>
        <taxon>Bacillota</taxon>
        <taxon>Bacilli</taxon>
        <taxon>Bacillales</taxon>
        <taxon>Paenibacillaceae</taxon>
        <taxon>Paenibacillus</taxon>
    </lineage>
</organism>
<dbReference type="Proteomes" id="UP000600247">
    <property type="component" value="Unassembled WGS sequence"/>
</dbReference>
<sequence length="323" mass="35542">MKPKVYIASKVPNEVKAYLEEHCDCEMWQGEEAITGAQLAERLTEAEGLLVSGNAISNRLLDSAPKLRVVSNVSVGYNNNDLDAMRSRGIIGTHTPYVLDDTVADLTLALMLASARRVTELHNLVRSGGWQRGMGEGLFGVDVHHAKLGIIGMGRIGEAIVKRAKFGFDMDVAYYNRNRKPDAEERFGLRYLQMDELLAQSDFVVLMTPLTPETKRMIGAEQFRLMKPGAIFINVSRGDTVDEAALIEALQNGTIRAAGLDVYEMEPVSPENPLLKLDNVVTLPHIGSATAQTRSNMAMVAARNLVDALYGREPQYVIPELKA</sequence>
<dbReference type="EMBL" id="BMHY01000001">
    <property type="protein sequence ID" value="GGG52470.1"/>
    <property type="molecule type" value="Genomic_DNA"/>
</dbReference>
<dbReference type="SUPFAM" id="SSF51735">
    <property type="entry name" value="NAD(P)-binding Rossmann-fold domains"/>
    <property type="match status" value="1"/>
</dbReference>
<reference evidence="12 13" key="1">
    <citation type="journal article" date="2014" name="Int. J. Syst. Evol. Microbiol.">
        <title>Complete genome sequence of Corynebacterium casei LMG S-19264T (=DSM 44701T), isolated from a smear-ripened cheese.</title>
        <authorList>
            <consortium name="US DOE Joint Genome Institute (JGI-PGF)"/>
            <person name="Walter F."/>
            <person name="Albersmeier A."/>
            <person name="Kalinowski J."/>
            <person name="Ruckert C."/>
        </authorList>
    </citation>
    <scope>NUCLEOTIDE SEQUENCE [LARGE SCALE GENOMIC DNA]</scope>
    <source>
        <strain evidence="12 13">CGMCC 1.15286</strain>
    </source>
</reference>
<dbReference type="Pfam" id="PF00389">
    <property type="entry name" value="2-Hacid_dh"/>
    <property type="match status" value="1"/>
</dbReference>
<evidence type="ECO:0000256" key="3">
    <source>
        <dbReference type="ARBA" id="ARBA00052239"/>
    </source>
</evidence>
<name>A0A917GN94_9BACL</name>
<evidence type="ECO:0000313" key="12">
    <source>
        <dbReference type="EMBL" id="GGG52470.1"/>
    </source>
</evidence>
<dbReference type="GO" id="GO:0005829">
    <property type="term" value="C:cytosol"/>
    <property type="evidence" value="ECO:0007669"/>
    <property type="project" value="TreeGrafter"/>
</dbReference>
<dbReference type="CDD" id="cd05301">
    <property type="entry name" value="GDH"/>
    <property type="match status" value="1"/>
</dbReference>
<keyword evidence="1 9" id="KW-0560">Oxidoreductase</keyword>
<dbReference type="InterPro" id="IPR036291">
    <property type="entry name" value="NAD(P)-bd_dom_sf"/>
</dbReference>
<dbReference type="Pfam" id="PF02826">
    <property type="entry name" value="2-Hacid_dh_C"/>
    <property type="match status" value="1"/>
</dbReference>
<dbReference type="RefSeq" id="WP_188887038.1">
    <property type="nucleotide sequence ID" value="NZ_BMHY01000001.1"/>
</dbReference>
<comment type="catalytic activity">
    <reaction evidence="2">
        <text>(R)-glycerate + NAD(+) = 3-hydroxypyruvate + NADH + H(+)</text>
        <dbReference type="Rhea" id="RHEA:17905"/>
        <dbReference type="ChEBI" id="CHEBI:15378"/>
        <dbReference type="ChEBI" id="CHEBI:16659"/>
        <dbReference type="ChEBI" id="CHEBI:17180"/>
        <dbReference type="ChEBI" id="CHEBI:57540"/>
        <dbReference type="ChEBI" id="CHEBI:57945"/>
        <dbReference type="EC" id="1.1.1.81"/>
    </reaction>
</comment>
<evidence type="ECO:0000259" key="10">
    <source>
        <dbReference type="Pfam" id="PF00389"/>
    </source>
</evidence>
<evidence type="ECO:0000313" key="13">
    <source>
        <dbReference type="Proteomes" id="UP000600247"/>
    </source>
</evidence>
<evidence type="ECO:0000256" key="6">
    <source>
        <dbReference type="ARBA" id="ARBA00066661"/>
    </source>
</evidence>
<dbReference type="InterPro" id="IPR006140">
    <property type="entry name" value="D-isomer_DH_NAD-bd"/>
</dbReference>
<dbReference type="PANTHER" id="PTHR10996:SF283">
    <property type="entry name" value="GLYOXYLATE_HYDROXYPYRUVATE REDUCTASE B"/>
    <property type="match status" value="1"/>
</dbReference>
<evidence type="ECO:0000256" key="1">
    <source>
        <dbReference type="ARBA" id="ARBA00023002"/>
    </source>
</evidence>
<keyword evidence="13" id="KW-1185">Reference proteome</keyword>
<dbReference type="EC" id="1.1.1.81" evidence="7"/>
<dbReference type="InterPro" id="IPR050223">
    <property type="entry name" value="D-isomer_2-hydroxyacid_DH"/>
</dbReference>
<protein>
    <recommendedName>
        <fullName evidence="8">Glyoxylate/hydroxypyruvate reductase B</fullName>
        <ecNumber evidence="6">1.1.1.79</ecNumber>
        <ecNumber evidence="7">1.1.1.81</ecNumber>
    </recommendedName>
</protein>
<evidence type="ECO:0000256" key="8">
    <source>
        <dbReference type="ARBA" id="ARBA00073362"/>
    </source>
</evidence>
<dbReference type="PANTHER" id="PTHR10996">
    <property type="entry name" value="2-HYDROXYACID DEHYDROGENASE-RELATED"/>
    <property type="match status" value="1"/>
</dbReference>
<comment type="catalytic activity">
    <reaction evidence="4">
        <text>glycolate + NADP(+) = glyoxylate + NADPH + H(+)</text>
        <dbReference type="Rhea" id="RHEA:10992"/>
        <dbReference type="ChEBI" id="CHEBI:15378"/>
        <dbReference type="ChEBI" id="CHEBI:29805"/>
        <dbReference type="ChEBI" id="CHEBI:36655"/>
        <dbReference type="ChEBI" id="CHEBI:57783"/>
        <dbReference type="ChEBI" id="CHEBI:58349"/>
        <dbReference type="EC" id="1.1.1.79"/>
    </reaction>
</comment>
<dbReference type="GO" id="GO:0016618">
    <property type="term" value="F:hydroxypyruvate reductase [NAD(P)H] activity"/>
    <property type="evidence" value="ECO:0007669"/>
    <property type="project" value="UniProtKB-EC"/>
</dbReference>
<accession>A0A917GN94</accession>
<dbReference type="InterPro" id="IPR006139">
    <property type="entry name" value="D-isomer_2_OHA_DH_cat_dom"/>
</dbReference>
<dbReference type="GO" id="GO:0030267">
    <property type="term" value="F:glyoxylate reductase (NADPH) activity"/>
    <property type="evidence" value="ECO:0007669"/>
    <property type="project" value="UniProtKB-EC"/>
</dbReference>
<dbReference type="Gene3D" id="3.40.50.720">
    <property type="entry name" value="NAD(P)-binding Rossmann-like Domain"/>
    <property type="match status" value="2"/>
</dbReference>
<dbReference type="AlphaFoldDB" id="A0A917GN94"/>
<evidence type="ECO:0000256" key="4">
    <source>
        <dbReference type="ARBA" id="ARBA00052769"/>
    </source>
</evidence>
<dbReference type="EC" id="1.1.1.79" evidence="6"/>
<feature type="domain" description="D-isomer specific 2-hydroxyacid dehydrogenase NAD-binding" evidence="11">
    <location>
        <begin position="108"/>
        <end position="287"/>
    </location>
</feature>